<feature type="transmembrane region" description="Helical" evidence="1">
    <location>
        <begin position="7"/>
        <end position="25"/>
    </location>
</feature>
<reference evidence="2 3" key="1">
    <citation type="journal article" date="2009" name="J. Bacteriol.">
        <title>Draft genome sequence of the extremely acidophilic bacterium Acidithiobacillus caldus ATCC 51756 reveals metabolic versatility in the genus Acidithiobacillus.</title>
        <authorList>
            <person name="Valdes J."/>
            <person name="Quatrini R."/>
            <person name="Hallberg K."/>
            <person name="Dopson M."/>
            <person name="Valenzuela P.D."/>
            <person name="Holmes D.S."/>
        </authorList>
    </citation>
    <scope>NUCLEOTIDE SEQUENCE [LARGE SCALE GENOMIC DNA]</scope>
    <source>
        <strain evidence="3">ATCC 51756 / DSM 8584 / KU</strain>
    </source>
</reference>
<evidence type="ECO:0000313" key="2">
    <source>
        <dbReference type="EMBL" id="AIA56214.1"/>
    </source>
</evidence>
<organism evidence="2 3">
    <name type="scientific">Acidithiobacillus caldus (strain ATCC 51756 / DSM 8584 / KU)</name>
    <dbReference type="NCBI Taxonomy" id="637389"/>
    <lineage>
        <taxon>Bacteria</taxon>
        <taxon>Pseudomonadati</taxon>
        <taxon>Pseudomonadota</taxon>
        <taxon>Acidithiobacillia</taxon>
        <taxon>Acidithiobacillales</taxon>
        <taxon>Acidithiobacillaceae</taxon>
        <taxon>Acidithiobacillus</taxon>
    </lineage>
</organism>
<keyword evidence="1" id="KW-0472">Membrane</keyword>
<gene>
    <name evidence="2" type="ORF">Acaty_c2367</name>
</gene>
<evidence type="ECO:0000313" key="3">
    <source>
        <dbReference type="Proteomes" id="UP000005522"/>
    </source>
</evidence>
<dbReference type="HOGENOM" id="CLU_2802580_0_0_6"/>
<dbReference type="KEGG" id="acz:Acaty_c2367"/>
<dbReference type="EMBL" id="CP005986">
    <property type="protein sequence ID" value="AIA56214.1"/>
    <property type="molecule type" value="Genomic_DNA"/>
</dbReference>
<accession>A0A059ZTQ2</accession>
<dbReference type="AlphaFoldDB" id="A0A059ZTQ2"/>
<keyword evidence="1" id="KW-1133">Transmembrane helix</keyword>
<dbReference type="Proteomes" id="UP000005522">
    <property type="component" value="Chromosome"/>
</dbReference>
<protein>
    <submittedName>
        <fullName evidence="2">Uncharacterized protein</fullName>
    </submittedName>
</protein>
<proteinExistence type="predicted"/>
<name>A0A059ZTQ2_ACICK</name>
<keyword evidence="1" id="KW-0812">Transmembrane</keyword>
<sequence>MDMRRSYLTQALVWFVAAVVFLAIGSSAEPLWLVNGLILFILSLSRAAQWTLAERLEPVPVGKVFKR</sequence>
<evidence type="ECO:0000256" key="1">
    <source>
        <dbReference type="SAM" id="Phobius"/>
    </source>
</evidence>